<gene>
    <name evidence="1" type="ORF">L1785_18850</name>
</gene>
<sequence length="219" mass="24330">MSANRLAQRQRLRQGLDWLEFDLRVTHVPRHAEFPVSSWTVTADLDDFDEDGESAAETIFWMDGWLFPVLPLGTRMFDALDATAADAEVFAPLTDSTGRLAEKYQPGFGSHLVITNHAKLAPEWRGMGGLGRYLAGSAFLLLSDFATCIALHPSPFELREKREDDVPDHEWEAGIRKLTELWMSLGAEPAPGGNLVIDPTLIHLQNAVDQLYKNLSASA</sequence>
<reference evidence="1" key="1">
    <citation type="submission" date="2022-01" db="EMBL/GenBank/DDBJ databases">
        <title>Antribacter sp. nov., isolated from Guizhou of China.</title>
        <authorList>
            <person name="Chengliang C."/>
            <person name="Ya Z."/>
        </authorList>
    </citation>
    <scope>NUCLEOTIDE SEQUENCE</scope>
    <source>
        <strain evidence="1">KLBMP 9083</strain>
    </source>
</reference>
<accession>A0AA41QJ30</accession>
<organism evidence="1 2">
    <name type="scientific">Antribacter soli</name>
    <dbReference type="NCBI Taxonomy" id="2910976"/>
    <lineage>
        <taxon>Bacteria</taxon>
        <taxon>Bacillati</taxon>
        <taxon>Actinomycetota</taxon>
        <taxon>Actinomycetes</taxon>
        <taxon>Micrococcales</taxon>
        <taxon>Promicromonosporaceae</taxon>
        <taxon>Antribacter</taxon>
    </lineage>
</organism>
<dbReference type="RefSeq" id="WP_236090844.1">
    <property type="nucleotide sequence ID" value="NZ_JAKGSG010000053.1"/>
</dbReference>
<comment type="caution">
    <text evidence="1">The sequence shown here is derived from an EMBL/GenBank/DDBJ whole genome shotgun (WGS) entry which is preliminary data.</text>
</comment>
<protein>
    <submittedName>
        <fullName evidence="1">Uncharacterized protein</fullName>
    </submittedName>
</protein>
<proteinExistence type="predicted"/>
<dbReference type="AlphaFoldDB" id="A0AA41QJ30"/>
<dbReference type="EMBL" id="JAKGSG010000053">
    <property type="protein sequence ID" value="MCF4123039.1"/>
    <property type="molecule type" value="Genomic_DNA"/>
</dbReference>
<keyword evidence="2" id="KW-1185">Reference proteome</keyword>
<name>A0AA41QJ30_9MICO</name>
<dbReference type="Proteomes" id="UP001165405">
    <property type="component" value="Unassembled WGS sequence"/>
</dbReference>
<evidence type="ECO:0000313" key="2">
    <source>
        <dbReference type="Proteomes" id="UP001165405"/>
    </source>
</evidence>
<evidence type="ECO:0000313" key="1">
    <source>
        <dbReference type="EMBL" id="MCF4123039.1"/>
    </source>
</evidence>